<evidence type="ECO:0000259" key="17">
    <source>
        <dbReference type="PROSITE" id="PS50305"/>
    </source>
</evidence>
<keyword evidence="7" id="KW-0520">NAD</keyword>
<evidence type="ECO:0000256" key="8">
    <source>
        <dbReference type="ARBA" id="ARBA00038170"/>
    </source>
</evidence>
<evidence type="ECO:0000256" key="6">
    <source>
        <dbReference type="ARBA" id="ARBA00022833"/>
    </source>
</evidence>
<evidence type="ECO:0000256" key="11">
    <source>
        <dbReference type="ARBA" id="ARBA00050237"/>
    </source>
</evidence>
<dbReference type="GO" id="GO:0010468">
    <property type="term" value="P:regulation of gene expression"/>
    <property type="evidence" value="ECO:0007669"/>
    <property type="project" value="UniProtKB-ARBA"/>
</dbReference>
<evidence type="ECO:0000256" key="13">
    <source>
        <dbReference type="ARBA" id="ARBA00051399"/>
    </source>
</evidence>
<evidence type="ECO:0000256" key="5">
    <source>
        <dbReference type="ARBA" id="ARBA00022723"/>
    </source>
</evidence>
<dbReference type="AlphaFoldDB" id="A0A0R3S4J1"/>
<dbReference type="PANTHER" id="PTHR11085:SF1">
    <property type="entry name" value="NAD-DEPENDENT PROTEIN DEACETYLASE SIRTUIN-7"/>
    <property type="match status" value="1"/>
</dbReference>
<dbReference type="InterPro" id="IPR029035">
    <property type="entry name" value="DHS-like_NAD/FAD-binding_dom"/>
</dbReference>
<dbReference type="InterPro" id="IPR003000">
    <property type="entry name" value="Sirtuin"/>
</dbReference>
<dbReference type="WBParaSite" id="EEL_0000971001-mRNA-1">
    <property type="protein sequence ID" value="EEL_0000971001-mRNA-1"/>
    <property type="gene ID" value="EEL_0000971001"/>
</dbReference>
<sequence>MFAWHLSDCILEQQAAPVLCFFRSTLWHSTALAHISRVLGARECALHAYILPLYELLNITVIYDRGSYGLQIGAMKRADRLREVEEADDVVTEKCKILADLLKKSKCTVVYTGAGISTAASIPDYRGPNGVWTLAEKGIVSFKCADPVESGPTASHMILKEMCRSGLVRHILSQNCDGLHLRSGLPQKMLSEIHGNMHIEVCQHCDPPRQYVRPFDVTEKSQFRRHGTGRMCVVCNNELTDTIVHFGEAGKVPWPLNWNGIISLIDRCDLILCVGTSLAVLKEYHFLWPKPRSGTQIAIVNLQWTPKDRLSCLKINAKCDIVMEKLASLLGIPINRYCRNCDPVLNPKRSVRVWELRERLTDCTCRNRISRAIVQEQPSKGIPGWWAFEIQKAIKRSSQTSRGNSGKRHCSSSSHRSDSSNAACDTVSGRSGNTKNVLVNTLLPTKGQNSESVNEKGTLPSSNEISPKILTNKSSSDLSENSTQTSSTDGNADPAVAECLCGILLSLKKEPNSLPVSSKVQNVVPNTISVCT</sequence>
<comment type="similarity">
    <text evidence="8">Belongs to the sirtuin family. Class IV subfamily.</text>
</comment>
<dbReference type="GO" id="GO:0046872">
    <property type="term" value="F:metal ion binding"/>
    <property type="evidence" value="ECO:0007669"/>
    <property type="project" value="UniProtKB-KW"/>
</dbReference>
<dbReference type="PANTHER" id="PTHR11085">
    <property type="entry name" value="NAD-DEPENDENT PROTEIN DEACYLASE SIRTUIN-5, MITOCHONDRIAL-RELATED"/>
    <property type="match status" value="1"/>
</dbReference>
<dbReference type="GO" id="GO:0005634">
    <property type="term" value="C:nucleus"/>
    <property type="evidence" value="ECO:0007669"/>
    <property type="project" value="TreeGrafter"/>
</dbReference>
<evidence type="ECO:0000256" key="4">
    <source>
        <dbReference type="ARBA" id="ARBA00022679"/>
    </source>
</evidence>
<dbReference type="Proteomes" id="UP000050640">
    <property type="component" value="Unplaced"/>
</dbReference>
<accession>A0A0R3S4J1</accession>
<comment type="catalytic activity">
    <reaction evidence="11">
        <text>N(6)-decanoyl-L-lysyl-[protein] + NAD(+) + H2O = 2''-O-decanoyl-ADP-D-ribose + nicotinamide + L-lysyl-[protein]</text>
        <dbReference type="Rhea" id="RHEA:70631"/>
        <dbReference type="Rhea" id="RHEA-COMP:9752"/>
        <dbReference type="Rhea" id="RHEA-COMP:17932"/>
        <dbReference type="ChEBI" id="CHEBI:15377"/>
        <dbReference type="ChEBI" id="CHEBI:17154"/>
        <dbReference type="ChEBI" id="CHEBI:29969"/>
        <dbReference type="ChEBI" id="CHEBI:57540"/>
        <dbReference type="ChEBI" id="CHEBI:143222"/>
        <dbReference type="ChEBI" id="CHEBI:189688"/>
    </reaction>
    <physiologicalReaction direction="left-to-right" evidence="11">
        <dbReference type="Rhea" id="RHEA:70632"/>
    </physiologicalReaction>
</comment>
<keyword evidence="4" id="KW-0808">Transferase</keyword>
<dbReference type="SUPFAM" id="SSF52467">
    <property type="entry name" value="DHS-like NAD/FAD-binding domain"/>
    <property type="match status" value="1"/>
</dbReference>
<dbReference type="STRING" id="1147741.A0A0R3S4J1"/>
<comment type="cofactor">
    <cofactor evidence="1">
        <name>Zn(2+)</name>
        <dbReference type="ChEBI" id="CHEBI:29105"/>
    </cofactor>
</comment>
<dbReference type="Gene3D" id="2.20.28.200">
    <property type="match status" value="1"/>
</dbReference>
<evidence type="ECO:0000256" key="9">
    <source>
        <dbReference type="ARBA" id="ARBA00041832"/>
    </source>
</evidence>
<dbReference type="GO" id="GO:0035861">
    <property type="term" value="C:site of double-strand break"/>
    <property type="evidence" value="ECO:0007669"/>
    <property type="project" value="UniProtKB-ARBA"/>
</dbReference>
<evidence type="ECO:0000313" key="19">
    <source>
        <dbReference type="WBParaSite" id="EEL_0000971001-mRNA-1"/>
    </source>
</evidence>
<evidence type="ECO:0000256" key="14">
    <source>
        <dbReference type="ARBA" id="ARBA00052763"/>
    </source>
</evidence>
<organism evidence="18 19">
    <name type="scientific">Elaeophora elaphi</name>
    <dbReference type="NCBI Taxonomy" id="1147741"/>
    <lineage>
        <taxon>Eukaryota</taxon>
        <taxon>Metazoa</taxon>
        <taxon>Ecdysozoa</taxon>
        <taxon>Nematoda</taxon>
        <taxon>Chromadorea</taxon>
        <taxon>Rhabditida</taxon>
        <taxon>Spirurina</taxon>
        <taxon>Spiruromorpha</taxon>
        <taxon>Filarioidea</taxon>
        <taxon>Onchocercidae</taxon>
        <taxon>Elaeophora</taxon>
    </lineage>
</organism>
<feature type="compositionally biased region" description="Polar residues" evidence="16">
    <location>
        <begin position="459"/>
        <end position="490"/>
    </location>
</feature>
<feature type="binding site" evidence="15">
    <location>
        <position position="202"/>
    </location>
    <ligand>
        <name>Zn(2+)</name>
        <dbReference type="ChEBI" id="CHEBI:29105"/>
    </ligand>
</feature>
<protein>
    <recommendedName>
        <fullName evidence="2">protein acetyllysine N-acetyltransferase</fullName>
        <ecNumber evidence="2">2.3.1.286</ecNumber>
    </recommendedName>
    <alternativeName>
        <fullName evidence="10">Regulatory protein SIR2 homolog 7</fullName>
    </alternativeName>
    <alternativeName>
        <fullName evidence="9">SIR2-like protein 7</fullName>
    </alternativeName>
</protein>
<evidence type="ECO:0000256" key="7">
    <source>
        <dbReference type="ARBA" id="ARBA00023027"/>
    </source>
</evidence>
<evidence type="ECO:0000256" key="3">
    <source>
        <dbReference type="ARBA" id="ARBA00022553"/>
    </source>
</evidence>
<evidence type="ECO:0000256" key="1">
    <source>
        <dbReference type="ARBA" id="ARBA00001947"/>
    </source>
</evidence>
<evidence type="ECO:0000256" key="2">
    <source>
        <dbReference type="ARBA" id="ARBA00012928"/>
    </source>
</evidence>
<dbReference type="Gene3D" id="3.40.50.1220">
    <property type="entry name" value="TPP-binding domain"/>
    <property type="match status" value="1"/>
</dbReference>
<feature type="region of interest" description="Disordered" evidence="16">
    <location>
        <begin position="397"/>
        <end position="428"/>
    </location>
</feature>
<proteinExistence type="inferred from homology"/>
<dbReference type="EC" id="2.3.1.286" evidence="2"/>
<dbReference type="InterPro" id="IPR026590">
    <property type="entry name" value="Ssirtuin_cat_dom"/>
</dbReference>
<comment type="catalytic activity">
    <reaction evidence="12">
        <text>N(6)-succinyl-L-lysyl-[protein] + NAD(+) + H2O = 2''-O-succinyl-ADP-D-ribose + nicotinamide + L-lysyl-[protein]</text>
        <dbReference type="Rhea" id="RHEA:47668"/>
        <dbReference type="Rhea" id="RHEA-COMP:9752"/>
        <dbReference type="Rhea" id="RHEA-COMP:11877"/>
        <dbReference type="ChEBI" id="CHEBI:15377"/>
        <dbReference type="ChEBI" id="CHEBI:17154"/>
        <dbReference type="ChEBI" id="CHEBI:29969"/>
        <dbReference type="ChEBI" id="CHEBI:57540"/>
        <dbReference type="ChEBI" id="CHEBI:87830"/>
        <dbReference type="ChEBI" id="CHEBI:87832"/>
    </reaction>
    <physiologicalReaction direction="left-to-right" evidence="12">
        <dbReference type="Rhea" id="RHEA:47669"/>
    </physiologicalReaction>
</comment>
<dbReference type="FunFam" id="3.40.50.1220:FF:000038">
    <property type="entry name" value="NAD-dependent protein deacetylase sirtuin-6 isoform X2"/>
    <property type="match status" value="1"/>
</dbReference>
<dbReference type="Pfam" id="PF02146">
    <property type="entry name" value="SIR2"/>
    <property type="match status" value="1"/>
</dbReference>
<comment type="catalytic activity">
    <reaction evidence="14">
        <text>N(6)-glutaryl-L-lysyl-[protein] + NAD(+) + H2O = 2''-O-glutaryl-ADP-D-ribose + nicotinamide + L-lysyl-[protein]</text>
        <dbReference type="Rhea" id="RHEA:47664"/>
        <dbReference type="Rhea" id="RHEA-COMP:9752"/>
        <dbReference type="Rhea" id="RHEA-COMP:11875"/>
        <dbReference type="ChEBI" id="CHEBI:15377"/>
        <dbReference type="ChEBI" id="CHEBI:17154"/>
        <dbReference type="ChEBI" id="CHEBI:29969"/>
        <dbReference type="ChEBI" id="CHEBI:57540"/>
        <dbReference type="ChEBI" id="CHEBI:87828"/>
        <dbReference type="ChEBI" id="CHEBI:87829"/>
    </reaction>
    <physiologicalReaction direction="left-to-right" evidence="14">
        <dbReference type="Rhea" id="RHEA:47665"/>
    </physiologicalReaction>
</comment>
<evidence type="ECO:0000256" key="10">
    <source>
        <dbReference type="ARBA" id="ARBA00043038"/>
    </source>
</evidence>
<name>A0A0R3S4J1_9BILA</name>
<feature type="binding site" evidence="15">
    <location>
        <position position="235"/>
    </location>
    <ligand>
        <name>Zn(2+)</name>
        <dbReference type="ChEBI" id="CHEBI:29105"/>
    </ligand>
</feature>
<feature type="domain" description="Deacetylase sirtuin-type" evidence="17">
    <location>
        <begin position="88"/>
        <end position="333"/>
    </location>
</feature>
<feature type="active site" description="Proton acceptor" evidence="15">
    <location>
        <position position="194"/>
    </location>
</feature>
<evidence type="ECO:0000256" key="15">
    <source>
        <dbReference type="PROSITE-ProRule" id="PRU00236"/>
    </source>
</evidence>
<feature type="compositionally biased region" description="Low complexity" evidence="16">
    <location>
        <begin position="411"/>
        <end position="424"/>
    </location>
</feature>
<keyword evidence="18" id="KW-1185">Reference proteome</keyword>
<evidence type="ECO:0000256" key="16">
    <source>
        <dbReference type="SAM" id="MobiDB-lite"/>
    </source>
</evidence>
<feature type="compositionally biased region" description="Polar residues" evidence="16">
    <location>
        <begin position="442"/>
        <end position="452"/>
    </location>
</feature>
<feature type="binding site" evidence="15">
    <location>
        <position position="205"/>
    </location>
    <ligand>
        <name>Zn(2+)</name>
        <dbReference type="ChEBI" id="CHEBI:29105"/>
    </ligand>
</feature>
<evidence type="ECO:0000313" key="18">
    <source>
        <dbReference type="Proteomes" id="UP000050640"/>
    </source>
</evidence>
<dbReference type="FunFam" id="2.20.28.200:FF:000002">
    <property type="entry name" value="NAD-dependent deacetylase sirtuin-7"/>
    <property type="match status" value="1"/>
</dbReference>
<feature type="region of interest" description="Disordered" evidence="16">
    <location>
        <begin position="442"/>
        <end position="491"/>
    </location>
</feature>
<keyword evidence="3" id="KW-0597">Phosphoprotein</keyword>
<dbReference type="PROSITE" id="PS50305">
    <property type="entry name" value="SIRTUIN"/>
    <property type="match status" value="1"/>
</dbReference>
<feature type="binding site" evidence="15">
    <location>
        <position position="232"/>
    </location>
    <ligand>
        <name>Zn(2+)</name>
        <dbReference type="ChEBI" id="CHEBI:29105"/>
    </ligand>
</feature>
<dbReference type="InterPro" id="IPR050134">
    <property type="entry name" value="NAD-dep_sirtuin_deacylases"/>
</dbReference>
<comment type="catalytic activity">
    <reaction evidence="13">
        <text>N(6)-propanoyl-L-lysyl-[protein] + NAD(+) + H2O = 3''-O-propanoyl-ADP-D-ribose + nicotinamide + L-lysyl-[protein]</text>
        <dbReference type="Rhea" id="RHEA:23500"/>
        <dbReference type="Rhea" id="RHEA-COMP:9752"/>
        <dbReference type="Rhea" id="RHEA-COMP:13758"/>
        <dbReference type="ChEBI" id="CHEBI:15377"/>
        <dbReference type="ChEBI" id="CHEBI:17154"/>
        <dbReference type="ChEBI" id="CHEBI:29969"/>
        <dbReference type="ChEBI" id="CHEBI:57540"/>
        <dbReference type="ChEBI" id="CHEBI:138019"/>
        <dbReference type="ChEBI" id="CHEBI:145015"/>
    </reaction>
    <physiologicalReaction direction="left-to-right" evidence="13">
        <dbReference type="Rhea" id="RHEA:23501"/>
    </physiologicalReaction>
</comment>
<dbReference type="GO" id="GO:0070403">
    <property type="term" value="F:NAD+ binding"/>
    <property type="evidence" value="ECO:0007669"/>
    <property type="project" value="InterPro"/>
</dbReference>
<dbReference type="GO" id="GO:0097372">
    <property type="term" value="F:histone H3K18 deacetylase activity, NAD-dependent"/>
    <property type="evidence" value="ECO:0007669"/>
    <property type="project" value="TreeGrafter"/>
</dbReference>
<dbReference type="GO" id="GO:0140861">
    <property type="term" value="P:DNA repair-dependent chromatin remodeling"/>
    <property type="evidence" value="ECO:0007669"/>
    <property type="project" value="UniProtKB-ARBA"/>
</dbReference>
<dbReference type="GO" id="GO:0000785">
    <property type="term" value="C:chromatin"/>
    <property type="evidence" value="ECO:0007669"/>
    <property type="project" value="TreeGrafter"/>
</dbReference>
<keyword evidence="6 15" id="KW-0862">Zinc</keyword>
<keyword evidence="5 15" id="KW-0479">Metal-binding</keyword>
<evidence type="ECO:0000256" key="12">
    <source>
        <dbReference type="ARBA" id="ARBA00051105"/>
    </source>
</evidence>
<reference evidence="19" key="1">
    <citation type="submission" date="2017-02" db="UniProtKB">
        <authorList>
            <consortium name="WormBaseParasite"/>
        </authorList>
    </citation>
    <scope>IDENTIFICATION</scope>
</reference>